<sequence>MVSSHWVIKVPPSVSAAVQLPDGLHMMLPGVHFHSILPVHLHLPPSLSAALQLPHGH</sequence>
<proteinExistence type="predicted"/>
<reference evidence="1 2" key="1">
    <citation type="submission" date="2014-04" db="EMBL/GenBank/DDBJ databases">
        <authorList>
            <consortium name="DOE Joint Genome Institute"/>
            <person name="Kuo A."/>
            <person name="Kohler A."/>
            <person name="Nagy L.G."/>
            <person name="Floudas D."/>
            <person name="Copeland A."/>
            <person name="Barry K.W."/>
            <person name="Cichocki N."/>
            <person name="Veneault-Fourrey C."/>
            <person name="LaButti K."/>
            <person name="Lindquist E.A."/>
            <person name="Lipzen A."/>
            <person name="Lundell T."/>
            <person name="Morin E."/>
            <person name="Murat C."/>
            <person name="Sun H."/>
            <person name="Tunlid A."/>
            <person name="Henrissat B."/>
            <person name="Grigoriev I.V."/>
            <person name="Hibbett D.S."/>
            <person name="Martin F."/>
            <person name="Nordberg H.P."/>
            <person name="Cantor M.N."/>
            <person name="Hua S.X."/>
        </authorList>
    </citation>
    <scope>NUCLEOTIDE SEQUENCE [LARGE SCALE GENOMIC DNA]</scope>
    <source>
        <strain evidence="1 2">LaAM-08-1</strain>
    </source>
</reference>
<accession>A0A0C9XSC8</accession>
<dbReference type="HOGENOM" id="CLU_2996804_0_0_1"/>
<gene>
    <name evidence="1" type="ORF">K443DRAFT_193420</name>
</gene>
<organism evidence="1 2">
    <name type="scientific">Laccaria amethystina LaAM-08-1</name>
    <dbReference type="NCBI Taxonomy" id="1095629"/>
    <lineage>
        <taxon>Eukaryota</taxon>
        <taxon>Fungi</taxon>
        <taxon>Dikarya</taxon>
        <taxon>Basidiomycota</taxon>
        <taxon>Agaricomycotina</taxon>
        <taxon>Agaricomycetes</taxon>
        <taxon>Agaricomycetidae</taxon>
        <taxon>Agaricales</taxon>
        <taxon>Agaricineae</taxon>
        <taxon>Hydnangiaceae</taxon>
        <taxon>Laccaria</taxon>
    </lineage>
</organism>
<dbReference type="Proteomes" id="UP000054477">
    <property type="component" value="Unassembled WGS sequence"/>
</dbReference>
<reference evidence="2" key="2">
    <citation type="submission" date="2015-01" db="EMBL/GenBank/DDBJ databases">
        <title>Evolutionary Origins and Diversification of the Mycorrhizal Mutualists.</title>
        <authorList>
            <consortium name="DOE Joint Genome Institute"/>
            <consortium name="Mycorrhizal Genomics Consortium"/>
            <person name="Kohler A."/>
            <person name="Kuo A."/>
            <person name="Nagy L.G."/>
            <person name="Floudas D."/>
            <person name="Copeland A."/>
            <person name="Barry K.W."/>
            <person name="Cichocki N."/>
            <person name="Veneault-Fourrey C."/>
            <person name="LaButti K."/>
            <person name="Lindquist E.A."/>
            <person name="Lipzen A."/>
            <person name="Lundell T."/>
            <person name="Morin E."/>
            <person name="Murat C."/>
            <person name="Riley R."/>
            <person name="Ohm R."/>
            <person name="Sun H."/>
            <person name="Tunlid A."/>
            <person name="Henrissat B."/>
            <person name="Grigoriev I.V."/>
            <person name="Hibbett D.S."/>
            <person name="Martin F."/>
        </authorList>
    </citation>
    <scope>NUCLEOTIDE SEQUENCE [LARGE SCALE GENOMIC DNA]</scope>
    <source>
        <strain evidence="2">LaAM-08-1</strain>
    </source>
</reference>
<dbReference type="AlphaFoldDB" id="A0A0C9XSC8"/>
<dbReference type="EMBL" id="KN838660">
    <property type="protein sequence ID" value="KIJ98822.1"/>
    <property type="molecule type" value="Genomic_DNA"/>
</dbReference>
<name>A0A0C9XSC8_9AGAR</name>
<keyword evidence="2" id="KW-1185">Reference proteome</keyword>
<evidence type="ECO:0000313" key="1">
    <source>
        <dbReference type="EMBL" id="KIJ98822.1"/>
    </source>
</evidence>
<evidence type="ECO:0000313" key="2">
    <source>
        <dbReference type="Proteomes" id="UP000054477"/>
    </source>
</evidence>
<protein>
    <submittedName>
        <fullName evidence="1">Uncharacterized protein</fullName>
    </submittedName>
</protein>